<sequence length="202" mass="22390">MYHRLMVLGNASKGRCNWTDCLAVRSHPARVIAEQPATNPSSFMSDIGPGDEANDVRALRILVYGRRELLKDDFQEDVEYLLQSPASGRRGPPSSKGATHSSLASRKQAIWIQRVQQLAQHHEYIGDAGYPADVDWNRMQIVRLQSTETEDVFLESANPAIPKTQMIIINIFESQGARLGPAASFIISGESQPPGYPDSEQN</sequence>
<name>A0AAD7BN46_9AGAR</name>
<evidence type="ECO:0000313" key="3">
    <source>
        <dbReference type="Proteomes" id="UP001221142"/>
    </source>
</evidence>
<comment type="caution">
    <text evidence="2">The sequence shown here is derived from an EMBL/GenBank/DDBJ whole genome shotgun (WGS) entry which is preliminary data.</text>
</comment>
<keyword evidence="3" id="KW-1185">Reference proteome</keyword>
<proteinExistence type="predicted"/>
<dbReference type="AlphaFoldDB" id="A0AAD7BN46"/>
<accession>A0AAD7BN46</accession>
<dbReference type="Proteomes" id="UP001221142">
    <property type="component" value="Unassembled WGS sequence"/>
</dbReference>
<evidence type="ECO:0000313" key="2">
    <source>
        <dbReference type="EMBL" id="KAJ7625790.1"/>
    </source>
</evidence>
<feature type="compositionally biased region" description="Low complexity" evidence="1">
    <location>
        <begin position="84"/>
        <end position="98"/>
    </location>
</feature>
<reference evidence="2" key="1">
    <citation type="submission" date="2023-03" db="EMBL/GenBank/DDBJ databases">
        <title>Massive genome expansion in bonnet fungi (Mycena s.s.) driven by repeated elements and novel gene families across ecological guilds.</title>
        <authorList>
            <consortium name="Lawrence Berkeley National Laboratory"/>
            <person name="Harder C.B."/>
            <person name="Miyauchi S."/>
            <person name="Viragh M."/>
            <person name="Kuo A."/>
            <person name="Thoen E."/>
            <person name="Andreopoulos B."/>
            <person name="Lu D."/>
            <person name="Skrede I."/>
            <person name="Drula E."/>
            <person name="Henrissat B."/>
            <person name="Morin E."/>
            <person name="Kohler A."/>
            <person name="Barry K."/>
            <person name="LaButti K."/>
            <person name="Morin E."/>
            <person name="Salamov A."/>
            <person name="Lipzen A."/>
            <person name="Mereny Z."/>
            <person name="Hegedus B."/>
            <person name="Baldrian P."/>
            <person name="Stursova M."/>
            <person name="Weitz H."/>
            <person name="Taylor A."/>
            <person name="Grigoriev I.V."/>
            <person name="Nagy L.G."/>
            <person name="Martin F."/>
            <person name="Kauserud H."/>
        </authorList>
    </citation>
    <scope>NUCLEOTIDE SEQUENCE</scope>
    <source>
        <strain evidence="2">9284</strain>
    </source>
</reference>
<dbReference type="EMBL" id="JARKIF010000012">
    <property type="protein sequence ID" value="KAJ7625790.1"/>
    <property type="molecule type" value="Genomic_DNA"/>
</dbReference>
<evidence type="ECO:0000256" key="1">
    <source>
        <dbReference type="SAM" id="MobiDB-lite"/>
    </source>
</evidence>
<feature type="region of interest" description="Disordered" evidence="1">
    <location>
        <begin position="83"/>
        <end position="102"/>
    </location>
</feature>
<protein>
    <submittedName>
        <fullName evidence="2">Uncharacterized protein</fullName>
    </submittedName>
</protein>
<gene>
    <name evidence="2" type="ORF">FB45DRAFT_868935</name>
</gene>
<organism evidence="2 3">
    <name type="scientific">Roridomyces roridus</name>
    <dbReference type="NCBI Taxonomy" id="1738132"/>
    <lineage>
        <taxon>Eukaryota</taxon>
        <taxon>Fungi</taxon>
        <taxon>Dikarya</taxon>
        <taxon>Basidiomycota</taxon>
        <taxon>Agaricomycotina</taxon>
        <taxon>Agaricomycetes</taxon>
        <taxon>Agaricomycetidae</taxon>
        <taxon>Agaricales</taxon>
        <taxon>Marasmiineae</taxon>
        <taxon>Mycenaceae</taxon>
        <taxon>Roridomyces</taxon>
    </lineage>
</organism>